<feature type="region of interest" description="Disordered" evidence="1">
    <location>
        <begin position="222"/>
        <end position="274"/>
    </location>
</feature>
<feature type="compositionally biased region" description="Low complexity" evidence="1">
    <location>
        <begin position="434"/>
        <end position="455"/>
    </location>
</feature>
<sequence>MSLPSSSSSAAAPGGSLNDVVSEKLTRENYLIWHSMVLPDIRGAMLEDYLDGTAEELEKKIKTKDSDGKEVSVVNPEYARWIAQDQTVLSYLLRNMTREILTQLVGLNTSAAVWTKVTEMFASQSKARIVHLQTQISKTKRENFSSGATYFDRIKALADEMSTAGKPQDDEDIASYVLAGLDDQYNGFVAAITASIKSQQSVSLGELYSQFLAYESRLDDQQPVSGDGGDLSANAASRGNYGGRNRGGRGAGRGNTSGRGQYSGGNQYGGGGNYGSGNYQGGGYQQRQGAGRNDRQGSSVVCQICDKEGHPAFRCWKRFNKNYQGPNSERSANAATGSYGAEGPWFIDSGATDHITGELDKLTTRERYNGQEQIHGPNGKDSGGNRGDRLDESSSGLPRQSASDQVQQQTDPGELPSSPGVTRGATISTPAHLPGSAPVLSSGASGAGSSVAGSPTQSSAGSSVEPSGGSSDADSAGSSVSAPPVPEPVANRPCTRSQMGVVKPKIVTDGRVRYDRIRFANFCSTGEPENLQEALDDPRWKAAMDEEFSALSRNNTWHLVPAEHGRNIIDCKWVYKVKRKADGSIDRYKARLVAKGFKQKYGVDYEDTFSPVVKSATIRLVLSLAVSRNWKLRQLDVKNAFLHGVLEEEVYMRQPPGYFDPSRRGYICRLDKALYGLKQAPRAWYARLSSKLHQLGFSASRADTSLFFYNKGGVTIYMLVYVDDIVVVSSSDSAVDALLHDLGMDFALKDLGELHYFLGIEVKKDTDGIILSQEKYARDIIARVNMAGCKPVDTPLSTSEKLSLVDGEMLSSDDSTRYRSIVGALQYITLTRPDISYSVNKVQRYYIMDVDSGADGSVPEVPMVLIGNSSDVGSIPFNALDNDEFKQMCEAIGKFGPEYEPPSQFDLHEKLLTNREAQKNKLGCTIMTDAWTKMKRRSIMNVCMHCSGGTSFLKSKETSNVSHTGEAIFELVDKSIEEVGAGHVMQVCTDNASNNMAAKKLLLEKRPKIFWTSCATHTINLMLQGIGNIKRFKSIVDQAQKVTIFIYAHHKTLAYTRKCKKRRGIIRSRVTRFASNFLTLQSLAEKKDALRSMVVDRAWEEMSIVKTKEGNDATTTLMDANFWKGVTLCLNVLEPLFCLLIFIDGDVKPLWRNVEGQDQD</sequence>
<dbReference type="Pfam" id="PF04937">
    <property type="entry name" value="DUF659"/>
    <property type="match status" value="1"/>
</dbReference>
<feature type="domain" description="DUF659" evidence="2">
    <location>
        <begin position="910"/>
        <end position="1042"/>
    </location>
</feature>
<protein>
    <recommendedName>
        <fullName evidence="6">Gag-pol polyprotein</fullName>
    </recommendedName>
</protein>
<evidence type="ECO:0000259" key="2">
    <source>
        <dbReference type="Pfam" id="PF04937"/>
    </source>
</evidence>
<dbReference type="EMBL" id="JAUUTY010000007">
    <property type="protein sequence ID" value="KAK1612970.1"/>
    <property type="molecule type" value="Genomic_DNA"/>
</dbReference>
<feature type="compositionally biased region" description="Polar residues" evidence="1">
    <location>
        <begin position="393"/>
        <end position="411"/>
    </location>
</feature>
<gene>
    <name evidence="4" type="ORF">QYE76_036643</name>
</gene>
<dbReference type="InterPro" id="IPR013103">
    <property type="entry name" value="RVT_2"/>
</dbReference>
<evidence type="ECO:0000313" key="5">
    <source>
        <dbReference type="Proteomes" id="UP001231189"/>
    </source>
</evidence>
<dbReference type="SUPFAM" id="SSF56672">
    <property type="entry name" value="DNA/RNA polymerases"/>
    <property type="match status" value="1"/>
</dbReference>
<feature type="domain" description="Reverse transcriptase Ty1/copia-type" evidence="3">
    <location>
        <begin position="554"/>
        <end position="796"/>
    </location>
</feature>
<dbReference type="AlphaFoldDB" id="A0AAD8R2U6"/>
<evidence type="ECO:0000259" key="3">
    <source>
        <dbReference type="Pfam" id="PF07727"/>
    </source>
</evidence>
<dbReference type="InterPro" id="IPR012337">
    <property type="entry name" value="RNaseH-like_sf"/>
</dbReference>
<dbReference type="Pfam" id="PF07727">
    <property type="entry name" value="RVT_2"/>
    <property type="match status" value="1"/>
</dbReference>
<feature type="compositionally biased region" description="Gly residues" evidence="1">
    <location>
        <begin position="240"/>
        <end position="274"/>
    </location>
</feature>
<dbReference type="InterPro" id="IPR007021">
    <property type="entry name" value="DUF659"/>
</dbReference>
<feature type="compositionally biased region" description="Low complexity" evidence="1">
    <location>
        <begin position="465"/>
        <end position="482"/>
    </location>
</feature>
<comment type="caution">
    <text evidence="4">The sequence shown here is derived from an EMBL/GenBank/DDBJ whole genome shotgun (WGS) entry which is preliminary data.</text>
</comment>
<name>A0AAD8R2U6_LOLMU</name>
<evidence type="ECO:0000256" key="1">
    <source>
        <dbReference type="SAM" id="MobiDB-lite"/>
    </source>
</evidence>
<organism evidence="4 5">
    <name type="scientific">Lolium multiflorum</name>
    <name type="common">Italian ryegrass</name>
    <name type="synonym">Lolium perenne subsp. multiflorum</name>
    <dbReference type="NCBI Taxonomy" id="4521"/>
    <lineage>
        <taxon>Eukaryota</taxon>
        <taxon>Viridiplantae</taxon>
        <taxon>Streptophyta</taxon>
        <taxon>Embryophyta</taxon>
        <taxon>Tracheophyta</taxon>
        <taxon>Spermatophyta</taxon>
        <taxon>Magnoliopsida</taxon>
        <taxon>Liliopsida</taxon>
        <taxon>Poales</taxon>
        <taxon>Poaceae</taxon>
        <taxon>BOP clade</taxon>
        <taxon>Pooideae</taxon>
        <taxon>Poodae</taxon>
        <taxon>Poeae</taxon>
        <taxon>Poeae Chloroplast Group 2 (Poeae type)</taxon>
        <taxon>Loliodinae</taxon>
        <taxon>Loliinae</taxon>
        <taxon>Lolium</taxon>
    </lineage>
</organism>
<feature type="region of interest" description="Disordered" evidence="1">
    <location>
        <begin position="367"/>
        <end position="497"/>
    </location>
</feature>
<dbReference type="Pfam" id="PF14223">
    <property type="entry name" value="Retrotran_gag_2"/>
    <property type="match status" value="1"/>
</dbReference>
<proteinExistence type="predicted"/>
<dbReference type="PANTHER" id="PTHR32166:SF74">
    <property type="entry name" value="OS05G0256350 PROTEIN"/>
    <property type="match status" value="1"/>
</dbReference>
<dbReference type="PANTHER" id="PTHR32166">
    <property type="entry name" value="OSJNBA0013A04.12 PROTEIN"/>
    <property type="match status" value="1"/>
</dbReference>
<evidence type="ECO:0008006" key="6">
    <source>
        <dbReference type="Google" id="ProtNLM"/>
    </source>
</evidence>
<accession>A0AAD8R2U6</accession>
<dbReference type="InterPro" id="IPR043502">
    <property type="entry name" value="DNA/RNA_pol_sf"/>
</dbReference>
<dbReference type="Proteomes" id="UP001231189">
    <property type="component" value="Unassembled WGS sequence"/>
</dbReference>
<keyword evidence="5" id="KW-1185">Reference proteome</keyword>
<evidence type="ECO:0000313" key="4">
    <source>
        <dbReference type="EMBL" id="KAK1612970.1"/>
    </source>
</evidence>
<reference evidence="4" key="1">
    <citation type="submission" date="2023-07" db="EMBL/GenBank/DDBJ databases">
        <title>A chromosome-level genome assembly of Lolium multiflorum.</title>
        <authorList>
            <person name="Chen Y."/>
            <person name="Copetti D."/>
            <person name="Kolliker R."/>
            <person name="Studer B."/>
        </authorList>
    </citation>
    <scope>NUCLEOTIDE SEQUENCE</scope>
    <source>
        <strain evidence="4">02402/16</strain>
        <tissue evidence="4">Leaf</tissue>
    </source>
</reference>
<dbReference type="SUPFAM" id="SSF53098">
    <property type="entry name" value="Ribonuclease H-like"/>
    <property type="match status" value="1"/>
</dbReference>